<dbReference type="Pfam" id="PF01363">
    <property type="entry name" value="FYVE"/>
    <property type="match status" value="1"/>
</dbReference>
<dbReference type="EMBL" id="ML769684">
    <property type="protein sequence ID" value="KAE9389732.1"/>
    <property type="molecule type" value="Genomic_DNA"/>
</dbReference>
<feature type="region of interest" description="Disordered" evidence="5">
    <location>
        <begin position="442"/>
        <end position="478"/>
    </location>
</feature>
<evidence type="ECO:0000259" key="6">
    <source>
        <dbReference type="PROSITE" id="PS50178"/>
    </source>
</evidence>
<dbReference type="GO" id="GO:0008270">
    <property type="term" value="F:zinc ion binding"/>
    <property type="evidence" value="ECO:0007669"/>
    <property type="project" value="UniProtKB-KW"/>
</dbReference>
<dbReference type="PANTHER" id="PTHR46280">
    <property type="entry name" value="PLECKSTRIN HOMOLOGY DOMAIN-CONTAINING FAMILY F MEMBER 2-RELATED"/>
    <property type="match status" value="1"/>
</dbReference>
<feature type="region of interest" description="Disordered" evidence="5">
    <location>
        <begin position="39"/>
        <end position="68"/>
    </location>
</feature>
<dbReference type="InterPro" id="IPR017455">
    <property type="entry name" value="Znf_FYVE-rel"/>
</dbReference>
<feature type="region of interest" description="Disordered" evidence="5">
    <location>
        <begin position="313"/>
        <end position="356"/>
    </location>
</feature>
<keyword evidence="3" id="KW-0862">Zinc</keyword>
<dbReference type="SUPFAM" id="SSF50729">
    <property type="entry name" value="PH domain-like"/>
    <property type="match status" value="1"/>
</dbReference>
<dbReference type="SMART" id="SM00064">
    <property type="entry name" value="FYVE"/>
    <property type="match status" value="1"/>
</dbReference>
<dbReference type="Proteomes" id="UP000799118">
    <property type="component" value="Unassembled WGS sequence"/>
</dbReference>
<evidence type="ECO:0000313" key="8">
    <source>
        <dbReference type="Proteomes" id="UP000799118"/>
    </source>
</evidence>
<dbReference type="InterPro" id="IPR011993">
    <property type="entry name" value="PH-like_dom_sf"/>
</dbReference>
<evidence type="ECO:0000256" key="2">
    <source>
        <dbReference type="ARBA" id="ARBA00022771"/>
    </source>
</evidence>
<dbReference type="OrthoDB" id="660555at2759"/>
<dbReference type="Gene3D" id="2.30.29.30">
    <property type="entry name" value="Pleckstrin-homology domain (PH domain)/Phosphotyrosine-binding domain (PTB)"/>
    <property type="match status" value="1"/>
</dbReference>
<dbReference type="Gene3D" id="3.30.40.10">
    <property type="entry name" value="Zinc/RING finger domain, C3HC4 (zinc finger)"/>
    <property type="match status" value="1"/>
</dbReference>
<evidence type="ECO:0000256" key="5">
    <source>
        <dbReference type="SAM" id="MobiDB-lite"/>
    </source>
</evidence>
<sequence>MRPREREFLLFSDCLVWLASEEAERKEKEWNFDLGSIWTSFSGGGGSGTSTPVQSESGERPKSAALAKSTPLIVEERVDNGSDENVVSASAVPRDLKRPPMARTRSKSEAEVTLMQAKAAVASTSNDVLDSPNILAKSKSALPTDKNARRPVHKSNFSRINKSSALHLHFRDRRGRKDSSSRPYGGWEKEQWLFKGKIDLVNLEIVIDTSVGIEEEGEEGDGELEWRWEVLSPQGSFVLYAVSAQDRADWTTLIRQAKSQQLVALNAQHPNSTLTSSEATQHVRRTLQALPFAPNDVRMQEVGLDKVLSRLSTGSGNGASVEEHHEGKGKGRDTKSHKKSSSKDKKASNPVWHKERRSRVEHWVPAIWIPDEKAEGCMRCGKTFGWRRRRHHCRLCGRCVCSSCSEKTFYIADPSTKDDAASKPARACNACYESVFPLIDPHPDPGDPTDAGDSTIRARPHPPPLPHSSFSDPTSSSFLPQSTSAMSYVSNADTITSLSHLPSWMNMSVPALALSSTSSATGVDARREKYGQEYLWASGPNGHRQQAI</sequence>
<keyword evidence="8" id="KW-1185">Reference proteome</keyword>
<proteinExistence type="predicted"/>
<keyword evidence="1" id="KW-0479">Metal-binding</keyword>
<feature type="compositionally biased region" description="Low complexity" evidence="5">
    <location>
        <begin position="467"/>
        <end position="477"/>
    </location>
</feature>
<dbReference type="InterPro" id="IPR013083">
    <property type="entry name" value="Znf_RING/FYVE/PHD"/>
</dbReference>
<gene>
    <name evidence="7" type="ORF">BT96DRAFT_389896</name>
</gene>
<evidence type="ECO:0000256" key="4">
    <source>
        <dbReference type="PROSITE-ProRule" id="PRU00091"/>
    </source>
</evidence>
<reference evidence="7" key="1">
    <citation type="journal article" date="2019" name="Environ. Microbiol.">
        <title>Fungal ecological strategies reflected in gene transcription - a case study of two litter decomposers.</title>
        <authorList>
            <person name="Barbi F."/>
            <person name="Kohler A."/>
            <person name="Barry K."/>
            <person name="Baskaran P."/>
            <person name="Daum C."/>
            <person name="Fauchery L."/>
            <person name="Ihrmark K."/>
            <person name="Kuo A."/>
            <person name="LaButti K."/>
            <person name="Lipzen A."/>
            <person name="Morin E."/>
            <person name="Grigoriev I.V."/>
            <person name="Henrissat B."/>
            <person name="Lindahl B."/>
            <person name="Martin F."/>
        </authorList>
    </citation>
    <scope>NUCLEOTIDE SEQUENCE</scope>
    <source>
        <strain evidence="7">JB14</strain>
    </source>
</reference>
<dbReference type="InterPro" id="IPR011011">
    <property type="entry name" value="Znf_FYVE_PHD"/>
</dbReference>
<dbReference type="SUPFAM" id="SSF57903">
    <property type="entry name" value="FYVE/PHD zinc finger"/>
    <property type="match status" value="1"/>
</dbReference>
<dbReference type="PROSITE" id="PS50178">
    <property type="entry name" value="ZF_FYVE"/>
    <property type="match status" value="1"/>
</dbReference>
<dbReference type="InterPro" id="IPR051765">
    <property type="entry name" value="PH_domain-containing_F"/>
</dbReference>
<evidence type="ECO:0000256" key="3">
    <source>
        <dbReference type="ARBA" id="ARBA00022833"/>
    </source>
</evidence>
<feature type="domain" description="FYVE-type" evidence="6">
    <location>
        <begin position="371"/>
        <end position="436"/>
    </location>
</feature>
<dbReference type="GO" id="GO:0035091">
    <property type="term" value="F:phosphatidylinositol binding"/>
    <property type="evidence" value="ECO:0007669"/>
    <property type="project" value="TreeGrafter"/>
</dbReference>
<organism evidence="7 8">
    <name type="scientific">Gymnopus androsaceus JB14</name>
    <dbReference type="NCBI Taxonomy" id="1447944"/>
    <lineage>
        <taxon>Eukaryota</taxon>
        <taxon>Fungi</taxon>
        <taxon>Dikarya</taxon>
        <taxon>Basidiomycota</taxon>
        <taxon>Agaricomycotina</taxon>
        <taxon>Agaricomycetes</taxon>
        <taxon>Agaricomycetidae</taxon>
        <taxon>Agaricales</taxon>
        <taxon>Marasmiineae</taxon>
        <taxon>Omphalotaceae</taxon>
        <taxon>Gymnopus</taxon>
    </lineage>
</organism>
<evidence type="ECO:0000313" key="7">
    <source>
        <dbReference type="EMBL" id="KAE9389732.1"/>
    </source>
</evidence>
<evidence type="ECO:0000256" key="1">
    <source>
        <dbReference type="ARBA" id="ARBA00022723"/>
    </source>
</evidence>
<accession>A0A6A4GV68</accession>
<keyword evidence="2 4" id="KW-0863">Zinc-finger</keyword>
<protein>
    <submittedName>
        <fullName evidence="7">FYVE-domain-containing protein</fullName>
    </submittedName>
</protein>
<dbReference type="GO" id="GO:0005769">
    <property type="term" value="C:early endosome"/>
    <property type="evidence" value="ECO:0007669"/>
    <property type="project" value="TreeGrafter"/>
</dbReference>
<name>A0A6A4GV68_9AGAR</name>
<feature type="compositionally biased region" description="Basic and acidic residues" evidence="5">
    <location>
        <begin position="321"/>
        <end position="334"/>
    </location>
</feature>
<dbReference type="PANTHER" id="PTHR46280:SF3">
    <property type="entry name" value="PLECKSTRIN HOMOLOGY DOMAIN-CONTAINING FAMILY F MEMBER 1 HOMOLOG"/>
    <property type="match status" value="1"/>
</dbReference>
<dbReference type="InterPro" id="IPR000306">
    <property type="entry name" value="Znf_FYVE"/>
</dbReference>
<dbReference type="AlphaFoldDB" id="A0A6A4GV68"/>
<dbReference type="GO" id="GO:0007032">
    <property type="term" value="P:endosome organization"/>
    <property type="evidence" value="ECO:0007669"/>
    <property type="project" value="TreeGrafter"/>
</dbReference>